<dbReference type="Proteomes" id="UP000034883">
    <property type="component" value="Chromosome"/>
</dbReference>
<dbReference type="EMBL" id="CP011125">
    <property type="protein sequence ID" value="AKF10702.1"/>
    <property type="molecule type" value="Genomic_DNA"/>
</dbReference>
<proteinExistence type="predicted"/>
<accession>A0A0F6W9E0</accession>
<feature type="chain" id="PRO_5002511424" description="Cytochrome P460 domain-containing protein" evidence="1">
    <location>
        <begin position="26"/>
        <end position="201"/>
    </location>
</feature>
<protein>
    <recommendedName>
        <fullName evidence="4">Cytochrome P460 domain-containing protein</fullName>
    </recommendedName>
</protein>
<name>A0A0F6W9E0_9BACT</name>
<reference evidence="2 3" key="1">
    <citation type="submission" date="2015-03" db="EMBL/GenBank/DDBJ databases">
        <title>Genome assembly of Sandaracinus amylolyticus DSM 53668.</title>
        <authorList>
            <person name="Sharma G."/>
            <person name="Subramanian S."/>
        </authorList>
    </citation>
    <scope>NUCLEOTIDE SEQUENCE [LARGE SCALE GENOMIC DNA]</scope>
    <source>
        <strain evidence="2 3">DSM 53668</strain>
    </source>
</reference>
<feature type="signal peptide" evidence="1">
    <location>
        <begin position="1"/>
        <end position="25"/>
    </location>
</feature>
<evidence type="ECO:0008006" key="4">
    <source>
        <dbReference type="Google" id="ProtNLM"/>
    </source>
</evidence>
<dbReference type="STRING" id="927083.DB32_007851"/>
<organism evidence="2 3">
    <name type="scientific">Sandaracinus amylolyticus</name>
    <dbReference type="NCBI Taxonomy" id="927083"/>
    <lineage>
        <taxon>Bacteria</taxon>
        <taxon>Pseudomonadati</taxon>
        <taxon>Myxococcota</taxon>
        <taxon>Polyangia</taxon>
        <taxon>Polyangiales</taxon>
        <taxon>Sandaracinaceae</taxon>
        <taxon>Sandaracinus</taxon>
    </lineage>
</organism>
<keyword evidence="1" id="KW-0732">Signal</keyword>
<dbReference type="RefSeq" id="WP_053237648.1">
    <property type="nucleotide sequence ID" value="NZ_CP011125.1"/>
</dbReference>
<evidence type="ECO:0000313" key="3">
    <source>
        <dbReference type="Proteomes" id="UP000034883"/>
    </source>
</evidence>
<dbReference type="AlphaFoldDB" id="A0A0F6W9E0"/>
<keyword evidence="3" id="KW-1185">Reference proteome</keyword>
<dbReference type="OrthoDB" id="1551213at2"/>
<evidence type="ECO:0000313" key="2">
    <source>
        <dbReference type="EMBL" id="AKF10702.1"/>
    </source>
</evidence>
<dbReference type="KEGG" id="samy:DB32_007851"/>
<gene>
    <name evidence="2" type="ORF">DB32_007851</name>
</gene>
<evidence type="ECO:0000256" key="1">
    <source>
        <dbReference type="SAM" id="SignalP"/>
    </source>
</evidence>
<sequence length="201" mass="20927">MRSAFASLVVVLVAAALTGALVSVASTVEMPAVASAPSDAGVDAGSGPFVAFARDFAGFRRWERIAVEGAMVPIGAPEGPTYVYASGRAPEGASRWPVGTILVKSIEVGPPSAWTIHAMVKRGVPYNRAGTIGWEFFELRFPEGEEDAPVIVWRGPGPPSGHGYAAMHRDAGTEPVALVCNDCHAAAWQSDGAITPALSLR</sequence>